<evidence type="ECO:0000313" key="2">
    <source>
        <dbReference type="EMBL" id="KAA8592998.1"/>
    </source>
</evidence>
<accession>A0A5J5DIE1</accession>
<feature type="region of interest" description="Disordered" evidence="1">
    <location>
        <begin position="1"/>
        <end position="44"/>
    </location>
</feature>
<feature type="non-terminal residue" evidence="2">
    <location>
        <position position="259"/>
    </location>
</feature>
<comment type="caution">
    <text evidence="2">The sequence shown here is derived from an EMBL/GenBank/DDBJ whole genome shotgun (WGS) entry which is preliminary data.</text>
</comment>
<dbReference type="EMBL" id="VOFY01000005">
    <property type="protein sequence ID" value="KAA8592998.1"/>
    <property type="molecule type" value="Genomic_DNA"/>
</dbReference>
<protein>
    <submittedName>
        <fullName evidence="2">Uncharacterized protein</fullName>
    </submittedName>
</protein>
<evidence type="ECO:0000256" key="1">
    <source>
        <dbReference type="SAM" id="MobiDB-lite"/>
    </source>
</evidence>
<keyword evidence="3" id="KW-1185">Reference proteome</keyword>
<feature type="compositionally biased region" description="Polar residues" evidence="1">
    <location>
        <begin position="1"/>
        <end position="10"/>
    </location>
</feature>
<evidence type="ECO:0000313" key="3">
    <source>
        <dbReference type="Proteomes" id="UP000327493"/>
    </source>
</evidence>
<name>A0A5J5DIE1_9PERO</name>
<gene>
    <name evidence="2" type="ORF">FQN60_018453</name>
</gene>
<feature type="region of interest" description="Disordered" evidence="1">
    <location>
        <begin position="204"/>
        <end position="234"/>
    </location>
</feature>
<sequence length="259" mass="28811">MSEYRQNSVLSDLDKEAEDMDDIVSTSPFSMTSATSEDPADLDELMHRDDVLEDQEVTSLRTHSSLSEESRMTYPSSWCSSPDSDISDRITPFDQNVDEDIIKVCQSFFNLENPEKEADDFGEDKDVRTTDTGSTSSLPIRSNQSTVTAPLEHSNDLSPRSQQGSLCSEEMSSTSCSTALGAALVSMNSATSEDPADLDELMHREDVSEDQEVTSLRTRSSLSEESRMTYPSSWCSSPYSDISDRITPFDQNVNEEIKK</sequence>
<organism evidence="2 3">
    <name type="scientific">Etheostoma spectabile</name>
    <name type="common">orangethroat darter</name>
    <dbReference type="NCBI Taxonomy" id="54343"/>
    <lineage>
        <taxon>Eukaryota</taxon>
        <taxon>Metazoa</taxon>
        <taxon>Chordata</taxon>
        <taxon>Craniata</taxon>
        <taxon>Vertebrata</taxon>
        <taxon>Euteleostomi</taxon>
        <taxon>Actinopterygii</taxon>
        <taxon>Neopterygii</taxon>
        <taxon>Teleostei</taxon>
        <taxon>Neoteleostei</taxon>
        <taxon>Acanthomorphata</taxon>
        <taxon>Eupercaria</taxon>
        <taxon>Perciformes</taxon>
        <taxon>Percoidei</taxon>
        <taxon>Percidae</taxon>
        <taxon>Etheostomatinae</taxon>
        <taxon>Etheostoma</taxon>
    </lineage>
</organism>
<dbReference type="Proteomes" id="UP000327493">
    <property type="component" value="Chromosome 5"/>
</dbReference>
<reference evidence="2 3" key="1">
    <citation type="submission" date="2019-08" db="EMBL/GenBank/DDBJ databases">
        <title>A chromosome-level genome assembly, high-density linkage maps, and genome scans reveal the genomic architecture of hybrid incompatibilities underlying speciation via character displacement in darters (Percidae: Etheostominae).</title>
        <authorList>
            <person name="Moran R.L."/>
            <person name="Catchen J.M."/>
            <person name="Fuller R.C."/>
        </authorList>
    </citation>
    <scope>NUCLEOTIDE SEQUENCE [LARGE SCALE GENOMIC DNA]</scope>
    <source>
        <strain evidence="2">EspeVRDwgs_2016</strain>
        <tissue evidence="2">Muscle</tissue>
    </source>
</reference>
<proteinExistence type="predicted"/>
<feature type="region of interest" description="Disordered" evidence="1">
    <location>
        <begin position="113"/>
        <end position="172"/>
    </location>
</feature>
<feature type="compositionally biased region" description="Polar residues" evidence="1">
    <location>
        <begin position="130"/>
        <end position="148"/>
    </location>
</feature>
<dbReference type="AlphaFoldDB" id="A0A5J5DIE1"/>
<feature type="region of interest" description="Disordered" evidence="1">
    <location>
        <begin position="57"/>
        <end position="91"/>
    </location>
</feature>
<feature type="compositionally biased region" description="Polar residues" evidence="1">
    <location>
        <begin position="24"/>
        <end position="36"/>
    </location>
</feature>